<dbReference type="EMBL" id="CAJNOV010010805">
    <property type="protein sequence ID" value="CAF1421735.1"/>
    <property type="molecule type" value="Genomic_DNA"/>
</dbReference>
<evidence type="ECO:0000313" key="4">
    <source>
        <dbReference type="EMBL" id="CAF2133155.1"/>
    </source>
</evidence>
<feature type="transmembrane region" description="Helical" evidence="1">
    <location>
        <begin position="150"/>
        <end position="173"/>
    </location>
</feature>
<dbReference type="OrthoDB" id="10535238at2759"/>
<organism evidence="3 5">
    <name type="scientific">Rotaria magnacalcarata</name>
    <dbReference type="NCBI Taxonomy" id="392030"/>
    <lineage>
        <taxon>Eukaryota</taxon>
        <taxon>Metazoa</taxon>
        <taxon>Spiralia</taxon>
        <taxon>Gnathifera</taxon>
        <taxon>Rotifera</taxon>
        <taxon>Eurotatoria</taxon>
        <taxon>Bdelloidea</taxon>
        <taxon>Philodinida</taxon>
        <taxon>Philodinidae</taxon>
        <taxon>Rotaria</taxon>
    </lineage>
</organism>
<evidence type="ECO:0000313" key="3">
    <source>
        <dbReference type="EMBL" id="CAF1421735.1"/>
    </source>
</evidence>
<accession>A0A815MR33</accession>
<protein>
    <submittedName>
        <fullName evidence="3">Uncharacterized protein</fullName>
    </submittedName>
</protein>
<keyword evidence="1" id="KW-0472">Membrane</keyword>
<comment type="caution">
    <text evidence="3">The sequence shown here is derived from an EMBL/GenBank/DDBJ whole genome shotgun (WGS) entry which is preliminary data.</text>
</comment>
<gene>
    <name evidence="3" type="ORF">CJN711_LOCUS23035</name>
    <name evidence="2" type="ORF">KQP761_LOCUS1454</name>
    <name evidence="4" type="ORF">MBJ925_LOCUS27978</name>
</gene>
<dbReference type="AlphaFoldDB" id="A0A815MR33"/>
<dbReference type="Proteomes" id="UP000663824">
    <property type="component" value="Unassembled WGS sequence"/>
</dbReference>
<reference evidence="3" key="1">
    <citation type="submission" date="2021-02" db="EMBL/GenBank/DDBJ databases">
        <authorList>
            <person name="Nowell W R."/>
        </authorList>
    </citation>
    <scope>NUCLEOTIDE SEQUENCE</scope>
</reference>
<keyword evidence="1" id="KW-0812">Transmembrane</keyword>
<keyword evidence="1" id="KW-1133">Transmembrane helix</keyword>
<proteinExistence type="predicted"/>
<dbReference type="Proteomes" id="UP000663855">
    <property type="component" value="Unassembled WGS sequence"/>
</dbReference>
<dbReference type="EMBL" id="CAJNOW010000092">
    <property type="protein sequence ID" value="CAF1234099.1"/>
    <property type="molecule type" value="Genomic_DNA"/>
</dbReference>
<sequence length="198" mass="22084">MSCVFDAGLCKIKSFSRLLGIVIGVLLLGGGICGFYVTNDECMRERSAYEEYQNTSCLTTAYEFVKTRCNKCPGSFGRGAVGCHHDVCYSEAISISYITWNGTLVNNTARTSFSRVQHHARKIGSQNECFYKKQNVTSLVWKISYDKCSLLKVLTCIGFVVLGCALLCGIMLAKKQEENQNATNRYTQARTTPLHHMI</sequence>
<evidence type="ECO:0000256" key="1">
    <source>
        <dbReference type="SAM" id="Phobius"/>
    </source>
</evidence>
<dbReference type="EMBL" id="CAJNRE010014946">
    <property type="protein sequence ID" value="CAF2133155.1"/>
    <property type="molecule type" value="Genomic_DNA"/>
</dbReference>
<evidence type="ECO:0000313" key="2">
    <source>
        <dbReference type="EMBL" id="CAF1234099.1"/>
    </source>
</evidence>
<name>A0A815MR33_9BILA</name>
<evidence type="ECO:0000313" key="5">
    <source>
        <dbReference type="Proteomes" id="UP000663855"/>
    </source>
</evidence>
<feature type="transmembrane region" description="Helical" evidence="1">
    <location>
        <begin position="18"/>
        <end position="37"/>
    </location>
</feature>
<dbReference type="Proteomes" id="UP000663834">
    <property type="component" value="Unassembled WGS sequence"/>
</dbReference>